<dbReference type="GO" id="GO:0005975">
    <property type="term" value="P:carbohydrate metabolic process"/>
    <property type="evidence" value="ECO:0007669"/>
    <property type="project" value="InterPro"/>
</dbReference>
<proteinExistence type="evidence at transcript level"/>
<keyword evidence="2" id="KW-0378">Hydrolase</keyword>
<evidence type="ECO:0000256" key="4">
    <source>
        <dbReference type="RuleBase" id="RU003690"/>
    </source>
</evidence>
<comment type="similarity">
    <text evidence="1 4">Belongs to the glycosyl hydrolase 1 family.</text>
</comment>
<dbReference type="GO" id="GO:0008422">
    <property type="term" value="F:beta-glucosidase activity"/>
    <property type="evidence" value="ECO:0007669"/>
    <property type="project" value="TreeGrafter"/>
</dbReference>
<dbReference type="GO" id="GO:0009821">
    <property type="term" value="P:alkaloid biosynthetic process"/>
    <property type="evidence" value="ECO:0007669"/>
    <property type="project" value="UniProtKB-ARBA"/>
</dbReference>
<gene>
    <name evidence="6" type="primary">GLC</name>
</gene>
<dbReference type="AlphaFoldDB" id="A0A0A1HAP7"/>
<dbReference type="FunFam" id="3.20.20.80:FF:000020">
    <property type="entry name" value="Beta-glucosidase 12"/>
    <property type="match status" value="1"/>
</dbReference>
<evidence type="ECO:0000256" key="2">
    <source>
        <dbReference type="ARBA" id="ARBA00022801"/>
    </source>
</evidence>
<evidence type="ECO:0000256" key="5">
    <source>
        <dbReference type="SAM" id="MobiDB-lite"/>
    </source>
</evidence>
<feature type="compositionally biased region" description="Low complexity" evidence="5">
    <location>
        <begin position="227"/>
        <end position="246"/>
    </location>
</feature>
<dbReference type="PRINTS" id="PR00131">
    <property type="entry name" value="GLHYDRLASE1"/>
</dbReference>
<name>A0A0A1HAP7_9GENT</name>
<evidence type="ECO:0000256" key="1">
    <source>
        <dbReference type="ARBA" id="ARBA00010838"/>
    </source>
</evidence>
<dbReference type="Gene3D" id="3.20.20.80">
    <property type="entry name" value="Glycosidases"/>
    <property type="match status" value="1"/>
</dbReference>
<dbReference type="InterPro" id="IPR033132">
    <property type="entry name" value="GH_1_N_CS"/>
</dbReference>
<organism evidence="6">
    <name type="scientific">Ophiorrhiza pumila</name>
    <dbReference type="NCBI Taxonomy" id="157934"/>
    <lineage>
        <taxon>Eukaryota</taxon>
        <taxon>Viridiplantae</taxon>
        <taxon>Streptophyta</taxon>
        <taxon>Embryophyta</taxon>
        <taxon>Tracheophyta</taxon>
        <taxon>Spermatophyta</taxon>
        <taxon>Magnoliopsida</taxon>
        <taxon>eudicotyledons</taxon>
        <taxon>Gunneridae</taxon>
        <taxon>Pentapetalae</taxon>
        <taxon>asterids</taxon>
        <taxon>lamiids</taxon>
        <taxon>Gentianales</taxon>
        <taxon>Rubiaceae</taxon>
        <taxon>Rubioideae</taxon>
        <taxon>Ophiorrhizeae</taxon>
        <taxon>Ophiorrhiza</taxon>
    </lineage>
</organism>
<dbReference type="InterPro" id="IPR001360">
    <property type="entry name" value="Glyco_hydro_1"/>
</dbReference>
<reference evidence="6" key="1">
    <citation type="submission" date="2014-11" db="EMBL/GenBank/DDBJ databases">
        <title>Expressed genes in hairy roots of Ophiorrhiza pumila.</title>
        <authorList>
            <person name="Yamazaki M."/>
        </authorList>
    </citation>
    <scope>NUCLEOTIDE SEQUENCE</scope>
    <source>
        <tissue evidence="6">Hairy roots</tissue>
    </source>
</reference>
<dbReference type="Pfam" id="PF00232">
    <property type="entry name" value="Glyco_hydro_1"/>
    <property type="match status" value="2"/>
</dbReference>
<dbReference type="EMBL" id="LC010423">
    <property type="protein sequence ID" value="BAP90523.1"/>
    <property type="molecule type" value="mRNA"/>
</dbReference>
<keyword evidence="3" id="KW-0326">Glycosidase</keyword>
<feature type="region of interest" description="Disordered" evidence="5">
    <location>
        <begin position="209"/>
        <end position="246"/>
    </location>
</feature>
<protein>
    <submittedName>
        <fullName evidence="6">Glucosidase</fullName>
    </submittedName>
</protein>
<evidence type="ECO:0000313" key="6">
    <source>
        <dbReference type="EMBL" id="BAP90523.1"/>
    </source>
</evidence>
<evidence type="ECO:0000256" key="3">
    <source>
        <dbReference type="ARBA" id="ARBA00023295"/>
    </source>
</evidence>
<dbReference type="PANTHER" id="PTHR10353:SF137">
    <property type="entry name" value="MYROSINASE 3-RELATED"/>
    <property type="match status" value="1"/>
</dbReference>
<accession>A0A0A1HAP7</accession>
<sequence length="534" mass="61822">MEFLNPAFTRVPSGFLRRKDFGSDFIFGSATSAFQVEGGMREDGRGPSIWDSFAEKRNLFAPYSEDAINHHKNYEEDVKLMKEIGFDAYRFSISWTRILPTGKKESRNQKGIDFYKKLLKNLKIKGIEPYVTLLHFDPPQNLEDKYYGFLNRQIADDFCDYADICFKEFGNDVKHWITINEPWSFAYGGYFTGNLAPGYHAQTDKIAPHQSTKIPNDDDDDAHHKSSIFPPSRFSLPPSSSSASETPAIIPAKKLPYPDVNKYPYLVAHHQILAHAKAVKLYRQNYQRTQKGKIGIVLVSQWYISLDDDPDNKEATQRANDFMLGWFLDPIFSGDYPASMRKYVTKGYLPEFSSADKEMIKGSFDFLGLNYYTARYVTYEETGGGNYVLDQRARFHVKRKGKLIGDEKGASGWIYGYPRGMLDLLVYMKEKYNKPTIYITETGIDDPDDDSSTHWKSFYDQDRIMFYHDHLSYIKQAMRKGVNVKGFFAWSLMDNFEWDVGFKSRFGITYIDFEDGSKRCPKLSASWFKYFLEN</sequence>
<dbReference type="PROSITE" id="PS00653">
    <property type="entry name" value="GLYCOSYL_HYDROL_F1_2"/>
    <property type="match status" value="1"/>
</dbReference>
<dbReference type="InterPro" id="IPR017853">
    <property type="entry name" value="GH"/>
</dbReference>
<dbReference type="PANTHER" id="PTHR10353">
    <property type="entry name" value="GLYCOSYL HYDROLASE"/>
    <property type="match status" value="1"/>
</dbReference>
<dbReference type="SUPFAM" id="SSF51445">
    <property type="entry name" value="(Trans)glycosidases"/>
    <property type="match status" value="1"/>
</dbReference>